<dbReference type="Gene3D" id="3.30.365.10">
    <property type="entry name" value="Aldehyde oxidase/xanthine dehydrogenase, molybdopterin binding domain"/>
    <property type="match status" value="4"/>
</dbReference>
<dbReference type="InterPro" id="IPR008274">
    <property type="entry name" value="AldOxase/xan_DH_MoCoBD1"/>
</dbReference>
<dbReference type="InterPro" id="IPR000674">
    <property type="entry name" value="Ald_Oxase/Xan_DH_a/b"/>
</dbReference>
<dbReference type="InterPro" id="IPR046867">
    <property type="entry name" value="AldOxase/xan_DH_MoCoBD2"/>
</dbReference>
<dbReference type="AlphaFoldDB" id="A0A1Y1RWK4"/>
<dbReference type="InterPro" id="IPR036884">
    <property type="entry name" value="2Fe-2S-bd_dom_sf"/>
</dbReference>
<dbReference type="EMBL" id="MWQY01000016">
    <property type="protein sequence ID" value="ORC34016.1"/>
    <property type="molecule type" value="Genomic_DNA"/>
</dbReference>
<dbReference type="GO" id="GO:0005506">
    <property type="term" value="F:iron ion binding"/>
    <property type="evidence" value="ECO:0007669"/>
    <property type="project" value="InterPro"/>
</dbReference>
<name>A0A1Y1RWK4_9SPIO</name>
<dbReference type="InterPro" id="IPR016208">
    <property type="entry name" value="Ald_Oxase/xanthine_DH-like"/>
</dbReference>
<gene>
    <name evidence="5" type="ORF">B4O97_14100</name>
</gene>
<evidence type="ECO:0000256" key="1">
    <source>
        <dbReference type="ARBA" id="ARBA00006849"/>
    </source>
</evidence>
<dbReference type="STRING" id="1963862.B4O97_14100"/>
<dbReference type="Pfam" id="PF01799">
    <property type="entry name" value="Fer2_2"/>
    <property type="match status" value="1"/>
</dbReference>
<dbReference type="SUPFAM" id="SSF56003">
    <property type="entry name" value="Molybdenum cofactor-binding domain"/>
    <property type="match status" value="1"/>
</dbReference>
<dbReference type="InterPro" id="IPR002888">
    <property type="entry name" value="2Fe-2S-bd"/>
</dbReference>
<dbReference type="InterPro" id="IPR017699">
    <property type="entry name" value="Mo-bd_YgfN/XdhD"/>
</dbReference>
<feature type="domain" description="Aldehyde oxidase/xanthine dehydrogenase a/b hammerhead" evidence="4">
    <location>
        <begin position="186"/>
        <end position="298"/>
    </location>
</feature>
<dbReference type="Proteomes" id="UP000192343">
    <property type="component" value="Unassembled WGS sequence"/>
</dbReference>
<keyword evidence="3" id="KW-0560">Oxidoreductase</keyword>
<proteinExistence type="inferred from homology"/>
<dbReference type="Pfam" id="PF02738">
    <property type="entry name" value="MoCoBD_1"/>
    <property type="match status" value="1"/>
</dbReference>
<dbReference type="GO" id="GO:0016491">
    <property type="term" value="F:oxidoreductase activity"/>
    <property type="evidence" value="ECO:0007669"/>
    <property type="project" value="UniProtKB-KW"/>
</dbReference>
<evidence type="ECO:0000313" key="6">
    <source>
        <dbReference type="Proteomes" id="UP000192343"/>
    </source>
</evidence>
<evidence type="ECO:0000259" key="4">
    <source>
        <dbReference type="SMART" id="SM01008"/>
    </source>
</evidence>
<dbReference type="OrthoDB" id="9759099at2"/>
<comment type="caution">
    <text evidence="5">The sequence shown here is derived from an EMBL/GenBank/DDBJ whole genome shotgun (WGS) entry which is preliminary data.</text>
</comment>
<keyword evidence="2" id="KW-0500">Molybdenum</keyword>
<dbReference type="SMART" id="SM01008">
    <property type="entry name" value="Ald_Xan_dh_C"/>
    <property type="match status" value="1"/>
</dbReference>
<evidence type="ECO:0000313" key="5">
    <source>
        <dbReference type="EMBL" id="ORC34016.1"/>
    </source>
</evidence>
<dbReference type="InterPro" id="IPR036856">
    <property type="entry name" value="Ald_Oxase/Xan_DH_a/b_sf"/>
</dbReference>
<dbReference type="InterPro" id="IPR012675">
    <property type="entry name" value="Beta-grasp_dom_sf"/>
</dbReference>
<evidence type="ECO:0000256" key="2">
    <source>
        <dbReference type="ARBA" id="ARBA00022505"/>
    </source>
</evidence>
<dbReference type="Gene3D" id="3.10.20.30">
    <property type="match status" value="1"/>
</dbReference>
<accession>A0A1Y1RWK4</accession>
<dbReference type="PANTHER" id="PTHR11908">
    <property type="entry name" value="XANTHINE DEHYDROGENASE"/>
    <property type="match status" value="1"/>
</dbReference>
<dbReference type="Pfam" id="PF01315">
    <property type="entry name" value="Ald_Xan_dh_C"/>
    <property type="match status" value="1"/>
</dbReference>
<dbReference type="Gene3D" id="3.90.1170.50">
    <property type="entry name" value="Aldehyde oxidase/xanthine dehydrogenase, a/b hammerhead"/>
    <property type="match status" value="1"/>
</dbReference>
<keyword evidence="6" id="KW-1185">Reference proteome</keyword>
<dbReference type="SUPFAM" id="SSF47741">
    <property type="entry name" value="CO dehydrogenase ISP C-domain like"/>
    <property type="match status" value="1"/>
</dbReference>
<dbReference type="SUPFAM" id="SSF54665">
    <property type="entry name" value="CO dehydrogenase molybdoprotein N-domain-like"/>
    <property type="match status" value="1"/>
</dbReference>
<dbReference type="Gene3D" id="1.10.150.120">
    <property type="entry name" value="[2Fe-2S]-binding domain"/>
    <property type="match status" value="1"/>
</dbReference>
<organism evidence="5 6">
    <name type="scientific">Marispirochaeta aestuarii</name>
    <dbReference type="NCBI Taxonomy" id="1963862"/>
    <lineage>
        <taxon>Bacteria</taxon>
        <taxon>Pseudomonadati</taxon>
        <taxon>Spirochaetota</taxon>
        <taxon>Spirochaetia</taxon>
        <taxon>Spirochaetales</taxon>
        <taxon>Spirochaetaceae</taxon>
        <taxon>Marispirochaeta</taxon>
    </lineage>
</organism>
<comment type="similarity">
    <text evidence="1">Belongs to the xanthine dehydrogenase family.</text>
</comment>
<sequence length="956" mass="102838">MKVTFILNGREISFETAPGEKAQKVLQRNGIASIRDSDNGRGFAGSDTIILDGKAVSSGLLLAPQLEGREVRTIEFYGGSRNPSFVQQAMLEAGCVQSGYNSPAAALMIHELLKRNPDPDREAVKDALSGLFNRATGYEQFFDAVRIAAARMKDPSYKNEGIPEFGEEYSIVGKPAPKKDSARMVAGEKVYVEDRVEPGSCILKVLRSPHAHARIRSIDTRAAEAVKGVVAVFTHKDVPQRTYSQAGQGYPEPSPYDRMLISRKVRHVGDRVAVVVAETDEAAEKALSLIKVDYELLPVVLDWDDAWAEDAPIIHGGRIEYVDGAPEDLNELNAGADDGEEPVLYQFPIGGNPRKNIAASVSGGIGDLEKGFAEADTVIERTYTTTQIQCTPLETHTCYARVEGDRLVIHASTQVPYHVRRIVATLLDLPENQVRVIKERVGGGYGSKQDIVLEELTAFCAWKTGRAVFHQYSREEEFIANSTRKPMRITVKLGAKKDGRLTAMFMKMESNQGAYGAHALTVPMNGVSKSLPLFLCDNAGFEVVACYSNRPPTGAYQGYGAPKGNYALQLAVRELAAELGMDHLELVEKNRVTEGAMLEILKCLGEGREGAAAPAVSCGLGPALEQGAEMISWGRREDSGDPDVRIGKGFATVQQGSGLPGLDAANATIKMLGDGSFLVQSGGADLGTGLDLVSAKMTAEVLKCGLEVITVQSGDTDMAPFDTGAYASSGTFFSGGATYNAALKMAGKIKKEAAAILGEKEEDIELAAPGIARGKKGELSYRKLAWHTQGGEGTGQLIASASFVTDKFSFPYGAHFCQVAVNTRTGKVTVQKYYALEDCGTPINPEYALGQIYGAVVKSMGHALYEEMIFDKSGRCLTTDLRSYGVPMIGDIPEDFKSVLVRTDDPFGPFGAKSVSEISVNGAAPAIASAIYDAVGVWMRDWPFSPEKVLKALGKI</sequence>
<dbReference type="PANTHER" id="PTHR11908:SF132">
    <property type="entry name" value="ALDEHYDE OXIDASE 1-RELATED"/>
    <property type="match status" value="1"/>
</dbReference>
<dbReference type="RefSeq" id="WP_083051766.1">
    <property type="nucleotide sequence ID" value="NZ_MWQY01000016.1"/>
</dbReference>
<dbReference type="Pfam" id="PF20256">
    <property type="entry name" value="MoCoBD_2"/>
    <property type="match status" value="1"/>
</dbReference>
<dbReference type="NCBIfam" id="TIGR03313">
    <property type="entry name" value="Se_sel_red_Mo"/>
    <property type="match status" value="1"/>
</dbReference>
<dbReference type="PIRSF" id="PIRSF000127">
    <property type="entry name" value="Xanthine_DH"/>
    <property type="match status" value="1"/>
</dbReference>
<reference evidence="5 6" key="1">
    <citation type="submission" date="2017-03" db="EMBL/GenBank/DDBJ databases">
        <title>Draft Genome sequence of Marispirochaeta sp. strain JC444.</title>
        <authorList>
            <person name="Shivani Y."/>
            <person name="Subhash Y."/>
            <person name="Sasikala C."/>
            <person name="Ramana C."/>
        </authorList>
    </citation>
    <scope>NUCLEOTIDE SEQUENCE [LARGE SCALE GENOMIC DNA]</scope>
    <source>
        <strain evidence="5 6">JC444</strain>
    </source>
</reference>
<dbReference type="InterPro" id="IPR037165">
    <property type="entry name" value="AldOxase/xan_DH_Mopterin-bd_sf"/>
</dbReference>
<evidence type="ECO:0000256" key="3">
    <source>
        <dbReference type="ARBA" id="ARBA00023002"/>
    </source>
</evidence>
<protein>
    <submittedName>
        <fullName evidence="5">Molybdopterin-dependent oxidoreductase Mo/Fe-S-binding subunit</fullName>
    </submittedName>
</protein>